<dbReference type="EMBL" id="HBHW01043779">
    <property type="protein sequence ID" value="CAE0065878.1"/>
    <property type="molecule type" value="Transcribed_RNA"/>
</dbReference>
<keyword evidence="1" id="KW-0880">Kelch repeat</keyword>
<dbReference type="Gene3D" id="2.60.120.430">
    <property type="entry name" value="Galactose-binding lectin"/>
    <property type="match status" value="2"/>
</dbReference>
<sequence length="1389" mass="152516">MRSVYVILIVAAVAAVASSKPTFPLFVNFGPKNAPECGSAGSFIEDTGGPFRFHHDNLMTYGWRSAVKPFEPARAKTAFRKTDAKVGCPRKSFAYMQFGDAKNDPNEPDVMWQLNDVPNGYYTIDLIVGDPTRTGDVHSVFVNGQKLIQKLQKTETEFLRTTTVVLVSNGRMRFFPMGGRNTKLNRIIIHEGGTPITGGRLKQVEVNFLPKGKTSCGQKFLKDVGEAYGLKKEGYSYGWLTAGTEDELNDGNRFDITDRMVQRKGEDNCLFSSFASMQKSGEPEAEWKIDNLTNGNYKVQVVAGDPQAKGLGSTHYIEANGVRVLRATVPDKPNDRVTGSATVKVSDGTMRLSAQRRGRNTKLSAVSLRRTGPFPVPKPKPTPKPRSPPVECIPNPSEFDGALISNLRCEDVSQVPVYRQIGFNGKKAGLVGSDGVSVEWTMFLPTSNRNYAYDHKYLQAKSGRGLQMRTSFGSMKGTANNQLNALGIGLDLPSRSLSLRMTWKLPATLKGKGERACMWFGNSPQKFVWLCVVAQGNKFFIELMVEKDDKQLSRKRIQVNVDKNQRLVVLQLQLLSRSSEVVARYRTTGKLKDFASAEVPREYFSFDAANSDFRMLSRSYAGPYVNQGTDKSDIGHDFLMTDFEMREIEFSDNVENTPGIDFKTTFLKNLNFVTAMAFGPNGKLYTTNAVCDVNVISFKADGITEAKRVTYKPLGERLCLGLEIDPDSSPSNVILWFSHSDSSQDDGQANSGRISRVKGAKLDNVRHFITGLPRAIGNHGPNSLHFGPDGHLYFTVGSNTAGGAANPRSPTFGLRPEQCLAAALLRANVKNRNFNGNCLEPADPVKMDKTGIASEKCANLCDVEVYASGLRNSYDFTWRNGDLFATENGLGGTGTAPMISDDYKEGDSCNKPVPDGKIDLQDPESTEDLLHKVTRGAYYGHPCPPRKECIYMGGFPKEADEIKVPRLPLEKKKGGEYKLTTDIYEKRRNPHSKLLPPVLSFGLSRSPNGIIAYKGDQFCGKMKNDLLVTWYSQFDQVRWLHMDSNGDVERDETLRRTSLQAGGLDPLRNPLTLTQNKRGDLFIAEFFGMQVRVLRPRGTGCSRRTASRATIHRHVDIAGASLGHHIYSFGGRNSDLDVAQTSDVHSFDIVEDRWTILDAKLPVAARSLAAVNWQDESVFVIGGFNDDIGVSTCARLSLEGQVHEHAAMPVQRGGLSAIALGSARILVVGGSEHVSSSPSRETYMYNPHADMWSRGPDMHDERMFAASAYVNGNAIVCGGVGKALTEIQTCESFDGSSWRRIASLPAPLSRAGAVSTGDSLVLKGGETNGRVSREILEYDPQEDAWDTIGTMAVGRSAGIVAKIAGAGIYAMGGRTDVGESPHADIFEYK</sequence>
<evidence type="ECO:0000313" key="7">
    <source>
        <dbReference type="EMBL" id="CAE0065880.1"/>
    </source>
</evidence>
<feature type="signal peptide" evidence="4">
    <location>
        <begin position="1"/>
        <end position="19"/>
    </location>
</feature>
<feature type="compositionally biased region" description="Pro residues" evidence="3">
    <location>
        <begin position="374"/>
        <end position="388"/>
    </location>
</feature>
<accession>A0A7S3A9E7</accession>
<dbReference type="SUPFAM" id="SSF49785">
    <property type="entry name" value="Galactose-binding domain-like"/>
    <property type="match status" value="2"/>
</dbReference>
<dbReference type="SUPFAM" id="SSF50965">
    <property type="entry name" value="Galactose oxidase, central domain"/>
    <property type="match status" value="1"/>
</dbReference>
<dbReference type="Gene3D" id="2.120.10.30">
    <property type="entry name" value="TolB, C-terminal domain"/>
    <property type="match status" value="1"/>
</dbReference>
<proteinExistence type="predicted"/>
<dbReference type="EMBL" id="HBHW01043785">
    <property type="protein sequence ID" value="CAE0065882.1"/>
    <property type="molecule type" value="Transcribed_RNA"/>
</dbReference>
<organism evidence="5">
    <name type="scientific">Rhodosorus marinus</name>
    <dbReference type="NCBI Taxonomy" id="101924"/>
    <lineage>
        <taxon>Eukaryota</taxon>
        <taxon>Rhodophyta</taxon>
        <taxon>Stylonematophyceae</taxon>
        <taxon>Stylonematales</taxon>
        <taxon>Stylonemataceae</taxon>
        <taxon>Rhodosorus</taxon>
    </lineage>
</organism>
<evidence type="ECO:0008006" key="11">
    <source>
        <dbReference type="Google" id="ProtNLM"/>
    </source>
</evidence>
<dbReference type="SMART" id="SM00612">
    <property type="entry name" value="Kelch"/>
    <property type="match status" value="5"/>
</dbReference>
<dbReference type="InterPro" id="IPR008979">
    <property type="entry name" value="Galactose-bd-like_sf"/>
</dbReference>
<evidence type="ECO:0000313" key="9">
    <source>
        <dbReference type="EMBL" id="CAE0065883.1"/>
    </source>
</evidence>
<evidence type="ECO:0000313" key="8">
    <source>
        <dbReference type="EMBL" id="CAE0065882.1"/>
    </source>
</evidence>
<dbReference type="InterPro" id="IPR011041">
    <property type="entry name" value="Quinoprot_gluc/sorb_DH_b-prop"/>
</dbReference>
<dbReference type="EMBL" id="HBHW01043783">
    <property type="protein sequence ID" value="CAE0065880.1"/>
    <property type="molecule type" value="Transcribed_RNA"/>
</dbReference>
<evidence type="ECO:0000256" key="4">
    <source>
        <dbReference type="SAM" id="SignalP"/>
    </source>
</evidence>
<dbReference type="InterPro" id="IPR011042">
    <property type="entry name" value="6-blade_b-propeller_TolB-like"/>
</dbReference>
<evidence type="ECO:0000313" key="10">
    <source>
        <dbReference type="EMBL" id="CAE0065884.1"/>
    </source>
</evidence>
<keyword evidence="4" id="KW-0732">Signal</keyword>
<name>A0A7S3A9E7_9RHOD</name>
<dbReference type="SUPFAM" id="SSF50952">
    <property type="entry name" value="Soluble quinoprotein glucose dehydrogenase"/>
    <property type="match status" value="1"/>
</dbReference>
<reference evidence="5" key="1">
    <citation type="submission" date="2021-01" db="EMBL/GenBank/DDBJ databases">
        <authorList>
            <person name="Corre E."/>
            <person name="Pelletier E."/>
            <person name="Niang G."/>
            <person name="Scheremetjew M."/>
            <person name="Finn R."/>
            <person name="Kale V."/>
            <person name="Holt S."/>
            <person name="Cochrane G."/>
            <person name="Meng A."/>
            <person name="Brown T."/>
            <person name="Cohen L."/>
        </authorList>
    </citation>
    <scope>NUCLEOTIDE SEQUENCE</scope>
    <source>
        <strain evidence="5">CCMP 769</strain>
    </source>
</reference>
<evidence type="ECO:0000256" key="3">
    <source>
        <dbReference type="SAM" id="MobiDB-lite"/>
    </source>
</evidence>
<evidence type="ECO:0000256" key="1">
    <source>
        <dbReference type="ARBA" id="ARBA00022441"/>
    </source>
</evidence>
<protein>
    <recommendedName>
        <fullName evidence="11">Glucose/Sorbosone dehydrogenase domain-containing protein</fullName>
    </recommendedName>
</protein>
<feature type="chain" id="PRO_5035681130" description="Glucose/Sorbosone dehydrogenase domain-containing protein" evidence="4">
    <location>
        <begin position="20"/>
        <end position="1389"/>
    </location>
</feature>
<keyword evidence="2" id="KW-0677">Repeat</keyword>
<dbReference type="PANTHER" id="PTHR45632">
    <property type="entry name" value="LD33804P"/>
    <property type="match status" value="1"/>
</dbReference>
<feature type="region of interest" description="Disordered" evidence="3">
    <location>
        <begin position="348"/>
        <end position="391"/>
    </location>
</feature>
<dbReference type="Gene3D" id="2.120.10.80">
    <property type="entry name" value="Kelch-type beta propeller"/>
    <property type="match status" value="2"/>
</dbReference>
<dbReference type="InterPro" id="IPR015915">
    <property type="entry name" value="Kelch-typ_b-propeller"/>
</dbReference>
<evidence type="ECO:0000256" key="2">
    <source>
        <dbReference type="ARBA" id="ARBA00022737"/>
    </source>
</evidence>
<evidence type="ECO:0000313" key="6">
    <source>
        <dbReference type="EMBL" id="CAE0065878.1"/>
    </source>
</evidence>
<dbReference type="EMBL" id="HBHW01043787">
    <property type="protein sequence ID" value="CAE0065884.1"/>
    <property type="molecule type" value="Transcribed_RNA"/>
</dbReference>
<dbReference type="InterPro" id="IPR011043">
    <property type="entry name" value="Gal_Oxase/kelch_b-propeller"/>
</dbReference>
<dbReference type="EMBL" id="HBHW01043786">
    <property type="protein sequence ID" value="CAE0065883.1"/>
    <property type="molecule type" value="Transcribed_RNA"/>
</dbReference>
<dbReference type="PANTHER" id="PTHR45632:SF3">
    <property type="entry name" value="KELCH-LIKE PROTEIN 32"/>
    <property type="match status" value="1"/>
</dbReference>
<dbReference type="EMBL" id="HBHW01043777">
    <property type="protein sequence ID" value="CAE0065876.1"/>
    <property type="molecule type" value="Transcribed_RNA"/>
</dbReference>
<dbReference type="SUPFAM" id="SSF117281">
    <property type="entry name" value="Kelch motif"/>
    <property type="match status" value="1"/>
</dbReference>
<gene>
    <name evidence="5" type="ORF">RMAR00112_LOCUS33948</name>
    <name evidence="6" type="ORF">RMAR00112_LOCUS33950</name>
    <name evidence="7" type="ORF">RMAR00112_LOCUS33952</name>
    <name evidence="8" type="ORF">RMAR00112_LOCUS33954</name>
    <name evidence="9" type="ORF">RMAR00112_LOCUS33955</name>
    <name evidence="10" type="ORF">RMAR00112_LOCUS33956</name>
</gene>
<dbReference type="InterPro" id="IPR006652">
    <property type="entry name" value="Kelch_1"/>
</dbReference>
<evidence type="ECO:0000313" key="5">
    <source>
        <dbReference type="EMBL" id="CAE0065876.1"/>
    </source>
</evidence>